<dbReference type="RefSeq" id="WP_229748621.1">
    <property type="nucleotide sequence ID" value="NZ_BMFW01000034.1"/>
</dbReference>
<dbReference type="EMBL" id="BMFW01000034">
    <property type="protein sequence ID" value="GGI01421.1"/>
    <property type="molecule type" value="Genomic_DNA"/>
</dbReference>
<dbReference type="Pfam" id="PF03457">
    <property type="entry name" value="HA"/>
    <property type="match status" value="1"/>
</dbReference>
<dbReference type="Gene3D" id="6.10.140.530">
    <property type="match status" value="1"/>
</dbReference>
<dbReference type="Proteomes" id="UP000643279">
    <property type="component" value="Unassembled WGS sequence"/>
</dbReference>
<reference evidence="4" key="1">
    <citation type="journal article" date="2019" name="Int. J. Syst. Evol. Microbiol.">
        <title>The Global Catalogue of Microorganisms (GCM) 10K type strain sequencing project: providing services to taxonomists for standard genome sequencing and annotation.</title>
        <authorList>
            <consortium name="The Broad Institute Genomics Platform"/>
            <consortium name="The Broad Institute Genome Sequencing Center for Infectious Disease"/>
            <person name="Wu L."/>
            <person name="Ma J."/>
        </authorList>
    </citation>
    <scope>NUCLEOTIDE SEQUENCE [LARGE SCALE GENOMIC DNA]</scope>
    <source>
        <strain evidence="4">CGMCC 1.12778</strain>
    </source>
</reference>
<evidence type="ECO:0000256" key="1">
    <source>
        <dbReference type="SAM" id="MobiDB-lite"/>
    </source>
</evidence>
<comment type="caution">
    <text evidence="3">The sequence shown here is derived from an EMBL/GenBank/DDBJ whole genome shotgun (WGS) entry which is preliminary data.</text>
</comment>
<feature type="domain" description="Helicase-associated" evidence="2">
    <location>
        <begin position="25"/>
        <end position="85"/>
    </location>
</feature>
<evidence type="ECO:0000259" key="2">
    <source>
        <dbReference type="Pfam" id="PF03457"/>
    </source>
</evidence>
<keyword evidence="4" id="KW-1185">Reference proteome</keyword>
<accession>A0ABQ2B127</accession>
<evidence type="ECO:0000313" key="3">
    <source>
        <dbReference type="EMBL" id="GGI01421.1"/>
    </source>
</evidence>
<dbReference type="InterPro" id="IPR005114">
    <property type="entry name" value="Helicase_assoc"/>
</dbReference>
<sequence>MTFWTSTRPKPGWRTYPTKRDADAARWTQRLTEVAAYLAAGNEWPRHNKTDDRVERVLGVWLHTQRVDYRAGRLTAAKEAQLNEVIPGRRQGRPRRGANSRIRQPALVLGRSSIRGDAALSP</sequence>
<proteinExistence type="predicted"/>
<protein>
    <recommendedName>
        <fullName evidence="2">Helicase-associated domain-containing protein</fullName>
    </recommendedName>
</protein>
<organism evidence="3 4">
    <name type="scientific">Arthrobacter liuii</name>
    <dbReference type="NCBI Taxonomy" id="1476996"/>
    <lineage>
        <taxon>Bacteria</taxon>
        <taxon>Bacillati</taxon>
        <taxon>Actinomycetota</taxon>
        <taxon>Actinomycetes</taxon>
        <taxon>Micrococcales</taxon>
        <taxon>Micrococcaceae</taxon>
        <taxon>Arthrobacter</taxon>
    </lineage>
</organism>
<gene>
    <name evidence="3" type="ORF">GCM10007170_40820</name>
</gene>
<feature type="region of interest" description="Disordered" evidence="1">
    <location>
        <begin position="85"/>
        <end position="106"/>
    </location>
</feature>
<evidence type="ECO:0000313" key="4">
    <source>
        <dbReference type="Proteomes" id="UP000643279"/>
    </source>
</evidence>
<name>A0ABQ2B127_9MICC</name>